<gene>
    <name evidence="1" type="ORF">JK636_18745</name>
</gene>
<accession>A0ABS1TG47</accession>
<dbReference type="EMBL" id="JAESWC010000018">
    <property type="protein sequence ID" value="MBL4937747.1"/>
    <property type="molecule type" value="Genomic_DNA"/>
</dbReference>
<name>A0ABS1TG47_9CLOT</name>
<organism evidence="1 2">
    <name type="scientific">Clostridium rhizosphaerae</name>
    <dbReference type="NCBI Taxonomy" id="2803861"/>
    <lineage>
        <taxon>Bacteria</taxon>
        <taxon>Bacillati</taxon>
        <taxon>Bacillota</taxon>
        <taxon>Clostridia</taxon>
        <taxon>Eubacteriales</taxon>
        <taxon>Clostridiaceae</taxon>
        <taxon>Clostridium</taxon>
    </lineage>
</organism>
<comment type="caution">
    <text evidence="1">The sequence shown here is derived from an EMBL/GenBank/DDBJ whole genome shotgun (WGS) entry which is preliminary data.</text>
</comment>
<proteinExistence type="predicted"/>
<evidence type="ECO:0008006" key="3">
    <source>
        <dbReference type="Google" id="ProtNLM"/>
    </source>
</evidence>
<evidence type="ECO:0000313" key="1">
    <source>
        <dbReference type="EMBL" id="MBL4937747.1"/>
    </source>
</evidence>
<keyword evidence="2" id="KW-1185">Reference proteome</keyword>
<protein>
    <recommendedName>
        <fullName evidence="3">Nif11 domain-containing protein</fullName>
    </recommendedName>
</protein>
<sequence>MLKTEKQVEEFISTLSNSMCDNRTLAEILEDDDGASILRSGTGYGNIP</sequence>
<reference evidence="1 2" key="1">
    <citation type="submission" date="2021-01" db="EMBL/GenBank/DDBJ databases">
        <title>Genome public.</title>
        <authorList>
            <person name="Liu C."/>
            <person name="Sun Q."/>
        </authorList>
    </citation>
    <scope>NUCLEOTIDE SEQUENCE [LARGE SCALE GENOMIC DNA]</scope>
    <source>
        <strain evidence="1 2">YIM B02515</strain>
    </source>
</reference>
<dbReference type="Proteomes" id="UP000632377">
    <property type="component" value="Unassembled WGS sequence"/>
</dbReference>
<evidence type="ECO:0000313" key="2">
    <source>
        <dbReference type="Proteomes" id="UP000632377"/>
    </source>
</evidence>